<dbReference type="EC" id="2.7.13.3" evidence="2"/>
<dbReference type="GO" id="GO:0046983">
    <property type="term" value="F:protein dimerization activity"/>
    <property type="evidence" value="ECO:0007669"/>
    <property type="project" value="InterPro"/>
</dbReference>
<dbReference type="Proteomes" id="UP000605361">
    <property type="component" value="Unassembled WGS sequence"/>
</dbReference>
<evidence type="ECO:0000313" key="12">
    <source>
        <dbReference type="EMBL" id="MBF8192029.1"/>
    </source>
</evidence>
<dbReference type="Gene3D" id="1.20.5.1930">
    <property type="match status" value="1"/>
</dbReference>
<keyword evidence="4" id="KW-0808">Transferase</keyword>
<dbReference type="InterPro" id="IPR011712">
    <property type="entry name" value="Sig_transdc_His_kin_sub3_dim/P"/>
</dbReference>
<dbReference type="RefSeq" id="WP_195900934.1">
    <property type="nucleotide sequence ID" value="NZ_JADOGI010000189.1"/>
</dbReference>
<accession>A0A931AKE9</accession>
<evidence type="ECO:0000256" key="6">
    <source>
        <dbReference type="ARBA" id="ARBA00022777"/>
    </source>
</evidence>
<proteinExistence type="predicted"/>
<dbReference type="GO" id="GO:0016020">
    <property type="term" value="C:membrane"/>
    <property type="evidence" value="ECO:0007669"/>
    <property type="project" value="InterPro"/>
</dbReference>
<dbReference type="InterPro" id="IPR050482">
    <property type="entry name" value="Sensor_HK_TwoCompSys"/>
</dbReference>
<evidence type="ECO:0000256" key="5">
    <source>
        <dbReference type="ARBA" id="ARBA00022741"/>
    </source>
</evidence>
<keyword evidence="8" id="KW-0902">Two-component regulatory system</keyword>
<evidence type="ECO:0000256" key="2">
    <source>
        <dbReference type="ARBA" id="ARBA00012438"/>
    </source>
</evidence>
<evidence type="ECO:0000256" key="3">
    <source>
        <dbReference type="ARBA" id="ARBA00022553"/>
    </source>
</evidence>
<dbReference type="GO" id="GO:0005524">
    <property type="term" value="F:ATP binding"/>
    <property type="evidence" value="ECO:0007669"/>
    <property type="project" value="UniProtKB-KW"/>
</dbReference>
<feature type="transmembrane region" description="Helical" evidence="10">
    <location>
        <begin position="45"/>
        <end position="60"/>
    </location>
</feature>
<dbReference type="EMBL" id="JADOGI010000189">
    <property type="protein sequence ID" value="MBF8192029.1"/>
    <property type="molecule type" value="Genomic_DNA"/>
</dbReference>
<keyword evidence="7" id="KW-0067">ATP-binding</keyword>
<protein>
    <recommendedName>
        <fullName evidence="2">histidine kinase</fullName>
        <ecNumber evidence="2">2.7.13.3</ecNumber>
    </recommendedName>
</protein>
<dbReference type="PANTHER" id="PTHR24421:SF10">
    <property type="entry name" value="NITRATE_NITRITE SENSOR PROTEIN NARQ"/>
    <property type="match status" value="1"/>
</dbReference>
<keyword evidence="5" id="KW-0547">Nucleotide-binding</keyword>
<keyword evidence="6" id="KW-0418">Kinase</keyword>
<keyword evidence="13" id="KW-1185">Reference proteome</keyword>
<evidence type="ECO:0000313" key="13">
    <source>
        <dbReference type="Proteomes" id="UP000605361"/>
    </source>
</evidence>
<evidence type="ECO:0000256" key="10">
    <source>
        <dbReference type="SAM" id="Phobius"/>
    </source>
</evidence>
<evidence type="ECO:0000256" key="9">
    <source>
        <dbReference type="SAM" id="MobiDB-lite"/>
    </source>
</evidence>
<comment type="catalytic activity">
    <reaction evidence="1">
        <text>ATP + protein L-histidine = ADP + protein N-phospho-L-histidine.</text>
        <dbReference type="EC" id="2.7.13.3"/>
    </reaction>
</comment>
<evidence type="ECO:0000256" key="7">
    <source>
        <dbReference type="ARBA" id="ARBA00022840"/>
    </source>
</evidence>
<evidence type="ECO:0000256" key="8">
    <source>
        <dbReference type="ARBA" id="ARBA00023012"/>
    </source>
</evidence>
<keyword evidence="10" id="KW-1133">Transmembrane helix</keyword>
<keyword evidence="3" id="KW-0597">Phosphoprotein</keyword>
<feature type="region of interest" description="Disordered" evidence="9">
    <location>
        <begin position="198"/>
        <end position="223"/>
    </location>
</feature>
<name>A0A931AKE9_9ACTN</name>
<dbReference type="AlphaFoldDB" id="A0A931AKE9"/>
<dbReference type="PANTHER" id="PTHR24421">
    <property type="entry name" value="NITRATE/NITRITE SENSOR PROTEIN NARX-RELATED"/>
    <property type="match status" value="1"/>
</dbReference>
<evidence type="ECO:0000256" key="4">
    <source>
        <dbReference type="ARBA" id="ARBA00022679"/>
    </source>
</evidence>
<evidence type="ECO:0000259" key="11">
    <source>
        <dbReference type="Pfam" id="PF07730"/>
    </source>
</evidence>
<feature type="domain" description="Signal transduction histidine kinase subgroup 3 dimerisation and phosphoacceptor" evidence="11">
    <location>
        <begin position="173"/>
        <end position="193"/>
    </location>
</feature>
<feature type="transmembrane region" description="Helical" evidence="10">
    <location>
        <begin position="133"/>
        <end position="151"/>
    </location>
</feature>
<gene>
    <name evidence="12" type="ORF">ITP53_41385</name>
</gene>
<evidence type="ECO:0000256" key="1">
    <source>
        <dbReference type="ARBA" id="ARBA00000085"/>
    </source>
</evidence>
<feature type="transmembrane region" description="Helical" evidence="10">
    <location>
        <begin position="67"/>
        <end position="85"/>
    </location>
</feature>
<dbReference type="GO" id="GO:0000155">
    <property type="term" value="F:phosphorelay sensor kinase activity"/>
    <property type="evidence" value="ECO:0007669"/>
    <property type="project" value="InterPro"/>
</dbReference>
<organism evidence="12 13">
    <name type="scientific">Nonomuraea cypriaca</name>
    <dbReference type="NCBI Taxonomy" id="1187855"/>
    <lineage>
        <taxon>Bacteria</taxon>
        <taxon>Bacillati</taxon>
        <taxon>Actinomycetota</taxon>
        <taxon>Actinomycetes</taxon>
        <taxon>Streptosporangiales</taxon>
        <taxon>Streptosporangiaceae</taxon>
        <taxon>Nonomuraea</taxon>
    </lineage>
</organism>
<keyword evidence="10" id="KW-0472">Membrane</keyword>
<comment type="caution">
    <text evidence="12">The sequence shown here is derived from an EMBL/GenBank/DDBJ whole genome shotgun (WGS) entry which is preliminary data.</text>
</comment>
<reference evidence="12" key="1">
    <citation type="submission" date="2020-11" db="EMBL/GenBank/DDBJ databases">
        <title>Whole-genome analyses of Nonomuraea sp. K274.</title>
        <authorList>
            <person name="Veyisoglu A."/>
        </authorList>
    </citation>
    <scope>NUCLEOTIDE SEQUENCE</scope>
    <source>
        <strain evidence="12">K274</strain>
    </source>
</reference>
<dbReference type="Pfam" id="PF07730">
    <property type="entry name" value="HisKA_3"/>
    <property type="match status" value="1"/>
</dbReference>
<sequence>MSRPWVGDVALAVVVLVAELGQPSVDLTEFVLTGDLTSPAVARNVRFLLIGVGAAGLMLLRRRHPVVVAGLVGVLYVVGAQAPAYDAPVSAMVIALYTVGRHTSGRIALAATAPALAAGWLLHEIALDGPPPAVVSFALMPAMPVAAGYVVRLRGELSERREQRVAEDAVREERRRIARELHDVIAHHVSVVGCTWASPGGRSGTRNRSARCAGATARPRASR</sequence>
<keyword evidence="10" id="KW-0812">Transmembrane</keyword>